<comment type="similarity">
    <text evidence="3">Belongs to the PTPS family.</text>
</comment>
<evidence type="ECO:0000256" key="3">
    <source>
        <dbReference type="ARBA" id="ARBA00009164"/>
    </source>
</evidence>
<evidence type="ECO:0000313" key="10">
    <source>
        <dbReference type="EMBL" id="EDO39224.1"/>
    </source>
</evidence>
<proteinExistence type="inferred from homology"/>
<dbReference type="InterPro" id="IPR022470">
    <property type="entry name" value="PTPS_Cys_AS"/>
</dbReference>
<accession>A7SAN5</accession>
<dbReference type="InterPro" id="IPR022469">
    <property type="entry name" value="PTPS_His_AS"/>
</dbReference>
<dbReference type="OrthoDB" id="14045at2759"/>
<evidence type="ECO:0000256" key="8">
    <source>
        <dbReference type="ARBA" id="ARBA00023007"/>
    </source>
</evidence>
<dbReference type="PROSITE" id="PS00988">
    <property type="entry name" value="PTPS_2"/>
    <property type="match status" value="1"/>
</dbReference>
<comment type="pathway">
    <text evidence="2">Cofactor biosynthesis; tetrahydrobiopterin biosynthesis; tetrahydrobiopterin from 7,8-dihydroneopterin triphosphate: step 1/3.</text>
</comment>
<dbReference type="InterPro" id="IPR007115">
    <property type="entry name" value="6-PTP_synth/QueD"/>
</dbReference>
<dbReference type="FunFam" id="3.30.479.10:FF:000003">
    <property type="entry name" value="6-pyruvoyl tetrahydrobiopterin synthase"/>
    <property type="match status" value="1"/>
</dbReference>
<dbReference type="GO" id="GO:0003874">
    <property type="term" value="F:6-pyruvoyltetrahydropterin synthase activity"/>
    <property type="evidence" value="ECO:0007669"/>
    <property type="project" value="UniProtKB-EC"/>
</dbReference>
<dbReference type="UniPathway" id="UPA00849">
    <property type="reaction ID" value="UER00819"/>
</dbReference>
<dbReference type="Proteomes" id="UP000001593">
    <property type="component" value="Unassembled WGS sequence"/>
</dbReference>
<dbReference type="Gene3D" id="3.30.479.10">
    <property type="entry name" value="6-pyruvoyl tetrahydropterin synthase/QueD"/>
    <property type="match status" value="1"/>
</dbReference>
<dbReference type="SUPFAM" id="SSF55620">
    <property type="entry name" value="Tetrahydrobiopterin biosynthesis enzymes-like"/>
    <property type="match status" value="1"/>
</dbReference>
<dbReference type="InterPro" id="IPR038418">
    <property type="entry name" value="6-PTP_synth/QueD_sf"/>
</dbReference>
<comment type="cofactor">
    <cofactor evidence="1">
        <name>Zn(2+)</name>
        <dbReference type="ChEBI" id="CHEBI:29105"/>
    </cofactor>
</comment>
<keyword evidence="6" id="KW-0479">Metal-binding</keyword>
<dbReference type="AlphaFoldDB" id="A7SAN5"/>
<dbReference type="GO" id="GO:0006729">
    <property type="term" value="P:tetrahydrobiopterin biosynthetic process"/>
    <property type="evidence" value="ECO:0007669"/>
    <property type="project" value="UniProtKB-UniPathway"/>
</dbReference>
<dbReference type="GO" id="GO:0046872">
    <property type="term" value="F:metal ion binding"/>
    <property type="evidence" value="ECO:0007669"/>
    <property type="project" value="UniProtKB-KW"/>
</dbReference>
<gene>
    <name evidence="10" type="ORF">NEMVEDRAFT_v1g111107</name>
</gene>
<dbReference type="eggNOG" id="KOG4105">
    <property type="taxonomic scope" value="Eukaryota"/>
</dbReference>
<dbReference type="PANTHER" id="PTHR12589:SF7">
    <property type="entry name" value="6-PYRUVOYL TETRAHYDROBIOPTERIN SYNTHASE"/>
    <property type="match status" value="1"/>
</dbReference>
<organism evidence="10 11">
    <name type="scientific">Nematostella vectensis</name>
    <name type="common">Starlet sea anemone</name>
    <dbReference type="NCBI Taxonomy" id="45351"/>
    <lineage>
        <taxon>Eukaryota</taxon>
        <taxon>Metazoa</taxon>
        <taxon>Cnidaria</taxon>
        <taxon>Anthozoa</taxon>
        <taxon>Hexacorallia</taxon>
        <taxon>Actiniaria</taxon>
        <taxon>Edwardsiidae</taxon>
        <taxon>Nematostella</taxon>
    </lineage>
</organism>
<evidence type="ECO:0000256" key="7">
    <source>
        <dbReference type="ARBA" id="ARBA00022833"/>
    </source>
</evidence>
<dbReference type="GO" id="GO:0005739">
    <property type="term" value="C:mitochondrion"/>
    <property type="evidence" value="ECO:0000318"/>
    <property type="project" value="GO_Central"/>
</dbReference>
<evidence type="ECO:0000313" key="11">
    <source>
        <dbReference type="Proteomes" id="UP000001593"/>
    </source>
</evidence>
<keyword evidence="7" id="KW-0862">Zinc</keyword>
<evidence type="ECO:0000256" key="5">
    <source>
        <dbReference type="ARBA" id="ARBA00015587"/>
    </source>
</evidence>
<name>A7SAN5_NEMVE</name>
<evidence type="ECO:0000256" key="6">
    <source>
        <dbReference type="ARBA" id="ARBA00022723"/>
    </source>
</evidence>
<dbReference type="InParanoid" id="A7SAN5"/>
<dbReference type="PANTHER" id="PTHR12589">
    <property type="entry name" value="PYRUVOYL TETRAHYDROBIOPTERIN SYNTHASE"/>
    <property type="match status" value="1"/>
</dbReference>
<dbReference type="KEGG" id="nve:5510878"/>
<dbReference type="STRING" id="45351.A7SAN5"/>
<evidence type="ECO:0000256" key="4">
    <source>
        <dbReference type="ARBA" id="ARBA00013100"/>
    </source>
</evidence>
<dbReference type="PROSITE" id="PS00987">
    <property type="entry name" value="PTPS_1"/>
    <property type="match status" value="1"/>
</dbReference>
<keyword evidence="8" id="KW-0783">Tetrahydrobiopterin biosynthesis</keyword>
<dbReference type="OMA" id="PFGHGHN"/>
<protein>
    <recommendedName>
        <fullName evidence="5">6-pyruvoyl tetrahydrobiopterin synthase</fullName>
        <ecNumber evidence="4">4.2.3.12</ecNumber>
    </recommendedName>
</protein>
<sequence>MSCESRPFVYITRTETFSASHRLHNPTLTNQKNQELFGRCNNKNGHGHNYKVSVTVASTVDGTTGMVINLVTLKGKIEEVLGKLDHKNLDMDVAYFKTVVSTAENVAIYIYDQLKPLLPDGSLYEVGLIESETDAAVYRGEMREV</sequence>
<dbReference type="HOGENOM" id="CLU_111016_2_0_1"/>
<evidence type="ECO:0000256" key="1">
    <source>
        <dbReference type="ARBA" id="ARBA00001947"/>
    </source>
</evidence>
<dbReference type="PhylomeDB" id="A7SAN5"/>
<keyword evidence="9" id="KW-0456">Lyase</keyword>
<keyword evidence="11" id="KW-1185">Reference proteome</keyword>
<reference evidence="10 11" key="1">
    <citation type="journal article" date="2007" name="Science">
        <title>Sea anemone genome reveals ancestral eumetazoan gene repertoire and genomic organization.</title>
        <authorList>
            <person name="Putnam N.H."/>
            <person name="Srivastava M."/>
            <person name="Hellsten U."/>
            <person name="Dirks B."/>
            <person name="Chapman J."/>
            <person name="Salamov A."/>
            <person name="Terry A."/>
            <person name="Shapiro H."/>
            <person name="Lindquist E."/>
            <person name="Kapitonov V.V."/>
            <person name="Jurka J."/>
            <person name="Genikhovich G."/>
            <person name="Grigoriev I.V."/>
            <person name="Lucas S.M."/>
            <person name="Steele R.E."/>
            <person name="Finnerty J.R."/>
            <person name="Technau U."/>
            <person name="Martindale M.Q."/>
            <person name="Rokhsar D.S."/>
        </authorList>
    </citation>
    <scope>NUCLEOTIDE SEQUENCE [LARGE SCALE GENOMIC DNA]</scope>
    <source>
        <strain evidence="11">CH2 X CH6</strain>
    </source>
</reference>
<dbReference type="EC" id="4.2.3.12" evidence="4"/>
<evidence type="ECO:0000256" key="9">
    <source>
        <dbReference type="ARBA" id="ARBA00023239"/>
    </source>
</evidence>
<evidence type="ECO:0000256" key="2">
    <source>
        <dbReference type="ARBA" id="ARBA00005126"/>
    </source>
</evidence>
<dbReference type="EMBL" id="DS469610">
    <property type="protein sequence ID" value="EDO39224.1"/>
    <property type="molecule type" value="Genomic_DNA"/>
</dbReference>
<dbReference type="Pfam" id="PF01242">
    <property type="entry name" value="PTPS"/>
    <property type="match status" value="1"/>
</dbReference>